<name>A0A0A8ZHC5_ARUDO</name>
<accession>A0A0A8ZHC5</accession>
<feature type="compositionally biased region" description="Basic residues" evidence="1">
    <location>
        <begin position="98"/>
        <end position="111"/>
    </location>
</feature>
<evidence type="ECO:0000256" key="1">
    <source>
        <dbReference type="SAM" id="MobiDB-lite"/>
    </source>
</evidence>
<sequence>MNSDIPAEAPARCSLPPAGQAPAVSSASQHTSPPSRPLARPPRSQFLPSSSILIPNPSTVRGGIHGIGDTAAKAWYWSRKPESDRAGPAGARCDRIGGRRSLRRQPRSNRG</sequence>
<evidence type="ECO:0000313" key="2">
    <source>
        <dbReference type="EMBL" id="JAD38211.1"/>
    </source>
</evidence>
<feature type="region of interest" description="Disordered" evidence="1">
    <location>
        <begin position="1"/>
        <end position="66"/>
    </location>
</feature>
<feature type="compositionally biased region" description="Low complexity" evidence="1">
    <location>
        <begin position="41"/>
        <end position="58"/>
    </location>
</feature>
<feature type="region of interest" description="Disordered" evidence="1">
    <location>
        <begin position="79"/>
        <end position="111"/>
    </location>
</feature>
<protein>
    <submittedName>
        <fullName evidence="2">Uncharacterized protein</fullName>
    </submittedName>
</protein>
<reference evidence="2" key="1">
    <citation type="submission" date="2014-09" db="EMBL/GenBank/DDBJ databases">
        <authorList>
            <person name="Magalhaes I.L.F."/>
            <person name="Oliveira U."/>
            <person name="Santos F.R."/>
            <person name="Vidigal T.H.D.A."/>
            <person name="Brescovit A.D."/>
            <person name="Santos A.J."/>
        </authorList>
    </citation>
    <scope>NUCLEOTIDE SEQUENCE</scope>
    <source>
        <tissue evidence="2">Shoot tissue taken approximately 20 cm above the soil surface</tissue>
    </source>
</reference>
<reference evidence="2" key="2">
    <citation type="journal article" date="2015" name="Data Brief">
        <title>Shoot transcriptome of the giant reed, Arundo donax.</title>
        <authorList>
            <person name="Barrero R.A."/>
            <person name="Guerrero F.D."/>
            <person name="Moolhuijzen P."/>
            <person name="Goolsby J.A."/>
            <person name="Tidwell J."/>
            <person name="Bellgard S.E."/>
            <person name="Bellgard M.I."/>
        </authorList>
    </citation>
    <scope>NUCLEOTIDE SEQUENCE</scope>
    <source>
        <tissue evidence="2">Shoot tissue taken approximately 20 cm above the soil surface</tissue>
    </source>
</reference>
<proteinExistence type="predicted"/>
<dbReference type="AlphaFoldDB" id="A0A0A8ZHC5"/>
<organism evidence="2">
    <name type="scientific">Arundo donax</name>
    <name type="common">Giant reed</name>
    <name type="synonym">Donax arundinaceus</name>
    <dbReference type="NCBI Taxonomy" id="35708"/>
    <lineage>
        <taxon>Eukaryota</taxon>
        <taxon>Viridiplantae</taxon>
        <taxon>Streptophyta</taxon>
        <taxon>Embryophyta</taxon>
        <taxon>Tracheophyta</taxon>
        <taxon>Spermatophyta</taxon>
        <taxon>Magnoliopsida</taxon>
        <taxon>Liliopsida</taxon>
        <taxon>Poales</taxon>
        <taxon>Poaceae</taxon>
        <taxon>PACMAD clade</taxon>
        <taxon>Arundinoideae</taxon>
        <taxon>Arundineae</taxon>
        <taxon>Arundo</taxon>
    </lineage>
</organism>
<dbReference type="EMBL" id="GBRH01259684">
    <property type="protein sequence ID" value="JAD38211.1"/>
    <property type="molecule type" value="Transcribed_RNA"/>
</dbReference>